<dbReference type="PANTHER" id="PTHR12358">
    <property type="entry name" value="SPHINGOSINE KINASE"/>
    <property type="match status" value="1"/>
</dbReference>
<feature type="compositionally biased region" description="Low complexity" evidence="5">
    <location>
        <begin position="1"/>
        <end position="23"/>
    </location>
</feature>
<evidence type="ECO:0000256" key="2">
    <source>
        <dbReference type="ARBA" id="ARBA00022741"/>
    </source>
</evidence>
<keyword evidence="2" id="KW-0547">Nucleotide-binding</keyword>
<evidence type="ECO:0000313" key="7">
    <source>
        <dbReference type="EMBL" id="ATC62827.1"/>
    </source>
</evidence>
<feature type="compositionally biased region" description="Polar residues" evidence="5">
    <location>
        <begin position="30"/>
        <end position="40"/>
    </location>
</feature>
<dbReference type="SUPFAM" id="SSF111331">
    <property type="entry name" value="NAD kinase/diacylglycerol kinase-like"/>
    <property type="match status" value="1"/>
</dbReference>
<keyword evidence="8" id="KW-1185">Reference proteome</keyword>
<feature type="region of interest" description="Disordered" evidence="5">
    <location>
        <begin position="1"/>
        <end position="46"/>
    </location>
</feature>
<dbReference type="GO" id="GO:0016301">
    <property type="term" value="F:kinase activity"/>
    <property type="evidence" value="ECO:0007669"/>
    <property type="project" value="UniProtKB-KW"/>
</dbReference>
<evidence type="ECO:0000256" key="5">
    <source>
        <dbReference type="SAM" id="MobiDB-lite"/>
    </source>
</evidence>
<keyword evidence="1" id="KW-0808">Transferase</keyword>
<dbReference type="EMBL" id="CP023344">
    <property type="protein sequence ID" value="ATC62827.1"/>
    <property type="molecule type" value="Genomic_DNA"/>
</dbReference>
<accession>A0A290Q3G5</accession>
<dbReference type="KEGG" id="vbh:CMV30_01970"/>
<evidence type="ECO:0000313" key="8">
    <source>
        <dbReference type="Proteomes" id="UP000217265"/>
    </source>
</evidence>
<gene>
    <name evidence="7" type="ORF">CMV30_01970</name>
</gene>
<reference evidence="7 8" key="1">
    <citation type="submission" date="2017-09" db="EMBL/GenBank/DDBJ databases">
        <title>Complete genome sequence of Verrucomicrobial strain HZ-65, isolated from freshwater.</title>
        <authorList>
            <person name="Choi A."/>
        </authorList>
    </citation>
    <scope>NUCLEOTIDE SEQUENCE [LARGE SCALE GENOMIC DNA]</scope>
    <source>
        <strain evidence="7 8">HZ-65</strain>
    </source>
</reference>
<dbReference type="OrthoDB" id="142078at2"/>
<name>A0A290Q3G5_9BACT</name>
<dbReference type="AlphaFoldDB" id="A0A290Q3G5"/>
<proteinExistence type="predicted"/>
<dbReference type="PROSITE" id="PS50146">
    <property type="entry name" value="DAGK"/>
    <property type="match status" value="1"/>
</dbReference>
<organism evidence="7 8">
    <name type="scientific">Nibricoccus aquaticus</name>
    <dbReference type="NCBI Taxonomy" id="2576891"/>
    <lineage>
        <taxon>Bacteria</taxon>
        <taxon>Pseudomonadati</taxon>
        <taxon>Verrucomicrobiota</taxon>
        <taxon>Opitutia</taxon>
        <taxon>Opitutales</taxon>
        <taxon>Opitutaceae</taxon>
        <taxon>Nibricoccus</taxon>
    </lineage>
</organism>
<dbReference type="Gene3D" id="2.60.200.40">
    <property type="match status" value="1"/>
</dbReference>
<dbReference type="InterPro" id="IPR001206">
    <property type="entry name" value="Diacylglycerol_kinase_cat_dom"/>
</dbReference>
<dbReference type="GO" id="GO:0005524">
    <property type="term" value="F:ATP binding"/>
    <property type="evidence" value="ECO:0007669"/>
    <property type="project" value="UniProtKB-KW"/>
</dbReference>
<evidence type="ECO:0000256" key="1">
    <source>
        <dbReference type="ARBA" id="ARBA00022679"/>
    </source>
</evidence>
<dbReference type="Gene3D" id="3.40.50.10330">
    <property type="entry name" value="Probable inorganic polyphosphate/atp-NAD kinase, domain 1"/>
    <property type="match status" value="1"/>
</dbReference>
<dbReference type="InterPro" id="IPR050187">
    <property type="entry name" value="Lipid_Phosphate_FormReg"/>
</dbReference>
<dbReference type="PANTHER" id="PTHR12358:SF54">
    <property type="entry name" value="SPHINGOSINE KINASE RELATED PROTEIN"/>
    <property type="match status" value="1"/>
</dbReference>
<evidence type="ECO:0000259" key="6">
    <source>
        <dbReference type="PROSITE" id="PS50146"/>
    </source>
</evidence>
<evidence type="ECO:0000256" key="4">
    <source>
        <dbReference type="ARBA" id="ARBA00022840"/>
    </source>
</evidence>
<evidence type="ECO:0000256" key="3">
    <source>
        <dbReference type="ARBA" id="ARBA00022777"/>
    </source>
</evidence>
<dbReference type="InterPro" id="IPR045540">
    <property type="entry name" value="YegS/DAGK_C"/>
</dbReference>
<dbReference type="InterPro" id="IPR016064">
    <property type="entry name" value="NAD/diacylglycerol_kinase_sf"/>
</dbReference>
<keyword evidence="4" id="KW-0067">ATP-binding</keyword>
<dbReference type="Pfam" id="PF19279">
    <property type="entry name" value="YegS_C"/>
    <property type="match status" value="1"/>
</dbReference>
<dbReference type="InterPro" id="IPR017438">
    <property type="entry name" value="ATP-NAD_kinase_N"/>
</dbReference>
<sequence length="412" mass="45562">MIRETSSGCLSESISFSSSSRYSPCGAARASSTKPHTATMNARPALVKTNSFQPERLQRLFRCAIMRARKKHAHARRSSLRCKFAHGDFPDHENRVAFRRSFPSSRAMHVIAILNEKAGTAANDDAVTDQSLREAFASSGFQAEIHLLPPAQIEKALQQAIERRPQAIFVGGGDGTVSATAGQLADTEIPLGVLPLGTLNHFAKDLGLPPDWREAIAALAGGNTRSVDVAEVNGHLFVNNCSIGAYADAVRHREELRERHQHGKWFAMLIASFRVFRRFRRIRFRLQSDDGEFALRSPFLLVANNCYEGNILSQSLRERIDGGQLWIYSTRARRHFTFLRMVWQALRRELAAADALDTHSTTEATVHLDAPTVAAAADGEILELKTPLRFRIRPGALRVLAPPAGYAKSNSS</sequence>
<dbReference type="Proteomes" id="UP000217265">
    <property type="component" value="Chromosome"/>
</dbReference>
<feature type="domain" description="DAGKc" evidence="6">
    <location>
        <begin position="105"/>
        <end position="236"/>
    </location>
</feature>
<keyword evidence="3 7" id="KW-0418">Kinase</keyword>
<dbReference type="Pfam" id="PF00781">
    <property type="entry name" value="DAGK_cat"/>
    <property type="match status" value="1"/>
</dbReference>
<protein>
    <submittedName>
        <fullName evidence="7">Diacylglycerol kinase</fullName>
    </submittedName>
</protein>
<dbReference type="SMART" id="SM00046">
    <property type="entry name" value="DAGKc"/>
    <property type="match status" value="1"/>
</dbReference>